<dbReference type="PANTHER" id="PTHR30349">
    <property type="entry name" value="PHAGE INTEGRASE-RELATED"/>
    <property type="match status" value="1"/>
</dbReference>
<dbReference type="SUPFAM" id="SSF56349">
    <property type="entry name" value="DNA breaking-rejoining enzymes"/>
    <property type="match status" value="1"/>
</dbReference>
<dbReference type="GO" id="GO:0003677">
    <property type="term" value="F:DNA binding"/>
    <property type="evidence" value="ECO:0007669"/>
    <property type="project" value="UniProtKB-KW"/>
</dbReference>
<accession>A0A3Q9FK66</accession>
<dbReference type="PANTHER" id="PTHR30349:SF41">
    <property type="entry name" value="INTEGRASE_RECOMBINASE PROTEIN MJ0367-RELATED"/>
    <property type="match status" value="1"/>
</dbReference>
<dbReference type="Proteomes" id="UP000267268">
    <property type="component" value="Chromosome 1"/>
</dbReference>
<dbReference type="KEGG" id="fll:EI427_07025"/>
<gene>
    <name evidence="5" type="ORF">EI427_07025</name>
</gene>
<name>A0A3Q9FK66_9BACT</name>
<keyword evidence="2" id="KW-0238">DNA-binding</keyword>
<sequence>MKYQINSMKPLPSNEIKEGMYIDSIIKEYKNYLLLEINDEKVNTAYKALTVFRNFLDYILRFREGRFSKISFEKYSEYLVDLVDKNEISTSKKAFKRMYARRIAIEGKAGYLRWMLDNNINQVLVSPKNKLLSNKWDDNFKLWLASKSKLKRTTNYPIYISNIVNNYIKWIYNTSDLQIINDITVNQFLRNNAHLKTSTLNLYLKAIKRFADFYIENSEDEKGKIEAKKILKLNEFETNNSIERIRIDTTIINRLYRNANDKIDLILHLGVDLGLRASSMINLQLKDIDWERKKISIWLKGRNEKESLPIPKNLFDVLDRYCIGMELEQFVLGFSTQNSSSISKYFSDFLIRNDVKVIEKEGDLYSISLHNLRHTFAYNSLDKYGLIMTSKLLCHSSVEITQKHYLKDKLRDEMNLIFSDQYK</sequence>
<dbReference type="OrthoDB" id="974902at2"/>
<reference evidence="5 6" key="1">
    <citation type="submission" date="2018-12" db="EMBL/GenBank/DDBJ databases">
        <title>Flammeovirga pectinis sp. nov., isolated from the gut of the Korean scallop, Patinopecten yessoensis.</title>
        <authorList>
            <person name="Bae J.-W."/>
            <person name="Jeong Y.-S."/>
            <person name="Kang W."/>
        </authorList>
    </citation>
    <scope>NUCLEOTIDE SEQUENCE [LARGE SCALE GENOMIC DNA]</scope>
    <source>
        <strain evidence="5 6">L12M1</strain>
    </source>
</reference>
<protein>
    <submittedName>
        <fullName evidence="5">Site-specific integrase</fullName>
    </submittedName>
</protein>
<dbReference type="InterPro" id="IPR050090">
    <property type="entry name" value="Tyrosine_recombinase_XerCD"/>
</dbReference>
<evidence type="ECO:0000256" key="3">
    <source>
        <dbReference type="ARBA" id="ARBA00023172"/>
    </source>
</evidence>
<dbReference type="GO" id="GO:0006310">
    <property type="term" value="P:DNA recombination"/>
    <property type="evidence" value="ECO:0007669"/>
    <property type="project" value="UniProtKB-KW"/>
</dbReference>
<organism evidence="5 6">
    <name type="scientific">Flammeovirga pectinis</name>
    <dbReference type="NCBI Taxonomy" id="2494373"/>
    <lineage>
        <taxon>Bacteria</taxon>
        <taxon>Pseudomonadati</taxon>
        <taxon>Bacteroidota</taxon>
        <taxon>Cytophagia</taxon>
        <taxon>Cytophagales</taxon>
        <taxon>Flammeovirgaceae</taxon>
        <taxon>Flammeovirga</taxon>
    </lineage>
</organism>
<evidence type="ECO:0000256" key="1">
    <source>
        <dbReference type="ARBA" id="ARBA00008857"/>
    </source>
</evidence>
<dbReference type="InterPro" id="IPR011010">
    <property type="entry name" value="DNA_brk_join_enz"/>
</dbReference>
<evidence type="ECO:0000259" key="4">
    <source>
        <dbReference type="PROSITE" id="PS51898"/>
    </source>
</evidence>
<dbReference type="PROSITE" id="PS51898">
    <property type="entry name" value="TYR_RECOMBINASE"/>
    <property type="match status" value="1"/>
</dbReference>
<feature type="domain" description="Tyr recombinase" evidence="4">
    <location>
        <begin position="228"/>
        <end position="419"/>
    </location>
</feature>
<dbReference type="CDD" id="cd00397">
    <property type="entry name" value="DNA_BRE_C"/>
    <property type="match status" value="1"/>
</dbReference>
<dbReference type="RefSeq" id="WP_126613084.1">
    <property type="nucleotide sequence ID" value="NZ_CP034562.1"/>
</dbReference>
<keyword evidence="6" id="KW-1185">Reference proteome</keyword>
<dbReference type="GO" id="GO:0015074">
    <property type="term" value="P:DNA integration"/>
    <property type="evidence" value="ECO:0007669"/>
    <property type="project" value="InterPro"/>
</dbReference>
<keyword evidence="3" id="KW-0233">DNA recombination</keyword>
<evidence type="ECO:0000313" key="6">
    <source>
        <dbReference type="Proteomes" id="UP000267268"/>
    </source>
</evidence>
<comment type="similarity">
    <text evidence="1">Belongs to the 'phage' integrase family.</text>
</comment>
<dbReference type="AlphaFoldDB" id="A0A3Q9FK66"/>
<dbReference type="Gene3D" id="1.10.443.10">
    <property type="entry name" value="Intergrase catalytic core"/>
    <property type="match status" value="1"/>
</dbReference>
<dbReference type="EMBL" id="CP034562">
    <property type="protein sequence ID" value="AZQ61999.1"/>
    <property type="molecule type" value="Genomic_DNA"/>
</dbReference>
<dbReference type="Pfam" id="PF00589">
    <property type="entry name" value="Phage_integrase"/>
    <property type="match status" value="1"/>
</dbReference>
<proteinExistence type="inferred from homology"/>
<dbReference type="InterPro" id="IPR002104">
    <property type="entry name" value="Integrase_catalytic"/>
</dbReference>
<evidence type="ECO:0000256" key="2">
    <source>
        <dbReference type="ARBA" id="ARBA00023125"/>
    </source>
</evidence>
<evidence type="ECO:0000313" key="5">
    <source>
        <dbReference type="EMBL" id="AZQ61999.1"/>
    </source>
</evidence>
<dbReference type="InterPro" id="IPR013762">
    <property type="entry name" value="Integrase-like_cat_sf"/>
</dbReference>